<reference evidence="2 3" key="1">
    <citation type="journal article" date="2016" name="Nat. Commun.">
        <title>Thousands of microbial genomes shed light on interconnected biogeochemical processes in an aquifer system.</title>
        <authorList>
            <person name="Anantharaman K."/>
            <person name="Brown C.T."/>
            <person name="Hug L.A."/>
            <person name="Sharon I."/>
            <person name="Castelle C.J."/>
            <person name="Probst A.J."/>
            <person name="Thomas B.C."/>
            <person name="Singh A."/>
            <person name="Wilkins M.J."/>
            <person name="Karaoz U."/>
            <person name="Brodie E.L."/>
            <person name="Williams K.H."/>
            <person name="Hubbard S.S."/>
            <person name="Banfield J.F."/>
        </authorList>
    </citation>
    <scope>NUCLEOTIDE SEQUENCE [LARGE SCALE GENOMIC DNA]</scope>
</reference>
<evidence type="ECO:0000313" key="2">
    <source>
        <dbReference type="EMBL" id="OGF26360.1"/>
    </source>
</evidence>
<comment type="caution">
    <text evidence="2">The sequence shown here is derived from an EMBL/GenBank/DDBJ whole genome shotgun (WGS) entry which is preliminary data.</text>
</comment>
<accession>A0A1F5SI60</accession>
<evidence type="ECO:0000256" key="1">
    <source>
        <dbReference type="ARBA" id="ARBA00044777"/>
    </source>
</evidence>
<dbReference type="PANTHER" id="PTHR33969:SF2">
    <property type="entry name" value="SEGREGATION AND CONDENSATION PROTEIN A"/>
    <property type="match status" value="1"/>
</dbReference>
<name>A0A1F5SI60_9BACT</name>
<proteinExistence type="predicted"/>
<dbReference type="Gene3D" id="1.10.10.580">
    <property type="entry name" value="Structural maintenance of chromosome 1. Chain E"/>
    <property type="match status" value="1"/>
</dbReference>
<dbReference type="Gene3D" id="6.10.250.2410">
    <property type="match status" value="1"/>
</dbReference>
<dbReference type="AlphaFoldDB" id="A0A1F5SI60"/>
<dbReference type="EMBL" id="MFGB01000016">
    <property type="protein sequence ID" value="OGF26360.1"/>
    <property type="molecule type" value="Genomic_DNA"/>
</dbReference>
<sequence>MIEFKLEKFEGPLSLLLKLIEQEEMDITQVSLANVADQYVEYIKRSPEIDAEEVADFLVVAAKLLLIKSKALLPYLYPEEAEEIDDLEKQLRMYKEFVEAARKINLMIGKKKFMFTRVFNRRAMLADANLFSPPAKIGSDDMRMIFRDLLARLRPPEALEERTIISKVSIEDKILHIQQMLVTRIKMSFNKVLARAKDKTEIIVSFLAMLELMRQREVVLEQEELFSEIFIEKIVKE</sequence>
<dbReference type="InterPro" id="IPR023093">
    <property type="entry name" value="ScpA-like_C"/>
</dbReference>
<dbReference type="InterPro" id="IPR003768">
    <property type="entry name" value="ScpA"/>
</dbReference>
<gene>
    <name evidence="2" type="ORF">A2227_03720</name>
</gene>
<dbReference type="PANTHER" id="PTHR33969">
    <property type="entry name" value="SEGREGATION AND CONDENSATION PROTEIN A"/>
    <property type="match status" value="1"/>
</dbReference>
<dbReference type="Pfam" id="PF02616">
    <property type="entry name" value="SMC_ScpA"/>
    <property type="match status" value="1"/>
</dbReference>
<dbReference type="STRING" id="1797994.A2227_03720"/>
<dbReference type="Proteomes" id="UP000178367">
    <property type="component" value="Unassembled WGS sequence"/>
</dbReference>
<protein>
    <recommendedName>
        <fullName evidence="1">Segregation and condensation protein A</fullName>
    </recommendedName>
</protein>
<evidence type="ECO:0000313" key="3">
    <source>
        <dbReference type="Proteomes" id="UP000178367"/>
    </source>
</evidence>
<organism evidence="2 3">
    <name type="scientific">Candidatus Falkowbacteria bacterium RIFOXYA2_FULL_47_19</name>
    <dbReference type="NCBI Taxonomy" id="1797994"/>
    <lineage>
        <taxon>Bacteria</taxon>
        <taxon>Candidatus Falkowiibacteriota</taxon>
    </lineage>
</organism>